<protein>
    <submittedName>
        <fullName evidence="1">Uncharacterized protein</fullName>
    </submittedName>
</protein>
<keyword evidence="2" id="KW-1185">Reference proteome</keyword>
<comment type="caution">
    <text evidence="1">The sequence shown here is derived from an EMBL/GenBank/DDBJ whole genome shotgun (WGS) entry which is preliminary data.</text>
</comment>
<accession>A0ABT0L5E2</accession>
<evidence type="ECO:0000313" key="2">
    <source>
        <dbReference type="Proteomes" id="UP001203423"/>
    </source>
</evidence>
<evidence type="ECO:0000313" key="1">
    <source>
        <dbReference type="EMBL" id="MCL1122911.1"/>
    </source>
</evidence>
<gene>
    <name evidence="1" type="ORF">L2764_00050</name>
</gene>
<name>A0ABT0L5E2_9GAMM</name>
<reference evidence="1 2" key="1">
    <citation type="submission" date="2022-01" db="EMBL/GenBank/DDBJ databases">
        <title>Whole genome-based taxonomy of the Shewanellaceae.</title>
        <authorList>
            <person name="Martin-Rodriguez A.J."/>
        </authorList>
    </citation>
    <scope>NUCLEOTIDE SEQUENCE [LARGE SCALE GENOMIC DNA]</scope>
    <source>
        <strain evidence="1 2">DSM 17177</strain>
    </source>
</reference>
<organism evidence="1 2">
    <name type="scientific">Shewanella surugensis</name>
    <dbReference type="NCBI Taxonomy" id="212020"/>
    <lineage>
        <taxon>Bacteria</taxon>
        <taxon>Pseudomonadati</taxon>
        <taxon>Pseudomonadota</taxon>
        <taxon>Gammaproteobacteria</taxon>
        <taxon>Alteromonadales</taxon>
        <taxon>Shewanellaceae</taxon>
        <taxon>Shewanella</taxon>
    </lineage>
</organism>
<dbReference type="Proteomes" id="UP001203423">
    <property type="component" value="Unassembled WGS sequence"/>
</dbReference>
<dbReference type="RefSeq" id="WP_248938191.1">
    <property type="nucleotide sequence ID" value="NZ_JAKIKS010000001.1"/>
</dbReference>
<dbReference type="EMBL" id="JAKIKS010000001">
    <property type="protein sequence ID" value="MCL1122911.1"/>
    <property type="molecule type" value="Genomic_DNA"/>
</dbReference>
<sequence>MKSINSAAIDDFLYRYLTPLKVSISTGFGNSFDYKKYNNFCYTPAS</sequence>
<proteinExistence type="predicted"/>